<protein>
    <submittedName>
        <fullName evidence="1">Uncharacterized protein</fullName>
    </submittedName>
</protein>
<dbReference type="Proteomes" id="UP000799118">
    <property type="component" value="Unassembled WGS sequence"/>
</dbReference>
<dbReference type="OrthoDB" id="6339427at2759"/>
<dbReference type="AlphaFoldDB" id="A0A6A4HPI5"/>
<evidence type="ECO:0000313" key="1">
    <source>
        <dbReference type="EMBL" id="KAE9399581.1"/>
    </source>
</evidence>
<keyword evidence="2" id="KW-1185">Reference proteome</keyword>
<dbReference type="EMBL" id="ML769468">
    <property type="protein sequence ID" value="KAE9399581.1"/>
    <property type="molecule type" value="Genomic_DNA"/>
</dbReference>
<evidence type="ECO:0000313" key="2">
    <source>
        <dbReference type="Proteomes" id="UP000799118"/>
    </source>
</evidence>
<accession>A0A6A4HPI5</accession>
<proteinExistence type="predicted"/>
<name>A0A6A4HPI5_9AGAR</name>
<organism evidence="1 2">
    <name type="scientific">Gymnopus androsaceus JB14</name>
    <dbReference type="NCBI Taxonomy" id="1447944"/>
    <lineage>
        <taxon>Eukaryota</taxon>
        <taxon>Fungi</taxon>
        <taxon>Dikarya</taxon>
        <taxon>Basidiomycota</taxon>
        <taxon>Agaricomycotina</taxon>
        <taxon>Agaricomycetes</taxon>
        <taxon>Agaricomycetidae</taxon>
        <taxon>Agaricales</taxon>
        <taxon>Marasmiineae</taxon>
        <taxon>Omphalotaceae</taxon>
        <taxon>Gymnopus</taxon>
    </lineage>
</organism>
<gene>
    <name evidence="1" type="ORF">BT96DRAFT_688497</name>
</gene>
<reference evidence="1" key="1">
    <citation type="journal article" date="2019" name="Environ. Microbiol.">
        <title>Fungal ecological strategies reflected in gene transcription - a case study of two litter decomposers.</title>
        <authorList>
            <person name="Barbi F."/>
            <person name="Kohler A."/>
            <person name="Barry K."/>
            <person name="Baskaran P."/>
            <person name="Daum C."/>
            <person name="Fauchery L."/>
            <person name="Ihrmark K."/>
            <person name="Kuo A."/>
            <person name="LaButti K."/>
            <person name="Lipzen A."/>
            <person name="Morin E."/>
            <person name="Grigoriev I.V."/>
            <person name="Henrissat B."/>
            <person name="Lindahl B."/>
            <person name="Martin F."/>
        </authorList>
    </citation>
    <scope>NUCLEOTIDE SEQUENCE</scope>
    <source>
        <strain evidence="1">JB14</strain>
    </source>
</reference>
<sequence length="59" mass="6458">MSLPASDPEVESELAGIKASLDIERAFDSYSYLRSGHSKLALRTWTGMAIQGWQQLTSG</sequence>